<reference evidence="2" key="1">
    <citation type="submission" date="2025-08" db="UniProtKB">
        <authorList>
            <consortium name="RefSeq"/>
        </authorList>
    </citation>
    <scope>IDENTIFICATION</scope>
</reference>
<organism evidence="1 2">
    <name type="scientific">Salmo salar</name>
    <name type="common">Atlantic salmon</name>
    <dbReference type="NCBI Taxonomy" id="8030"/>
    <lineage>
        <taxon>Eukaryota</taxon>
        <taxon>Metazoa</taxon>
        <taxon>Chordata</taxon>
        <taxon>Craniata</taxon>
        <taxon>Vertebrata</taxon>
        <taxon>Euteleostomi</taxon>
        <taxon>Actinopterygii</taxon>
        <taxon>Neopterygii</taxon>
        <taxon>Teleostei</taxon>
        <taxon>Protacanthopterygii</taxon>
        <taxon>Salmoniformes</taxon>
        <taxon>Salmonidae</taxon>
        <taxon>Salmoninae</taxon>
        <taxon>Salmo</taxon>
    </lineage>
</organism>
<dbReference type="GeneID" id="106611692"/>
<accession>A0ABM3F979</accession>
<dbReference type="Pfam" id="PF14709">
    <property type="entry name" value="DND1_DSRM"/>
    <property type="match status" value="1"/>
</dbReference>
<proteinExistence type="predicted"/>
<name>A0ABM3F979_SALSA</name>
<sequence length="132" mass="14220">MLPPRSAGLWGERASPMVHAAPVSPRGMSKVPPVDAAALLQGVCEVYGRGKLLNDLQYRHMGPDGFLCFSYQVNVSGLATPFTGMVQTLPGPNPGAIQEARRATAQQVLSALCRAYITPIPEAQSHYSYFTF</sequence>
<protein>
    <submittedName>
        <fullName evidence="2">Dead end protein 1-like</fullName>
    </submittedName>
</protein>
<dbReference type="RefSeq" id="XP_045579864.1">
    <property type="nucleotide sequence ID" value="XM_045723908.1"/>
</dbReference>
<evidence type="ECO:0000313" key="2">
    <source>
        <dbReference type="RefSeq" id="XP_045579864.1"/>
    </source>
</evidence>
<keyword evidence="1" id="KW-1185">Reference proteome</keyword>
<evidence type="ECO:0000313" key="1">
    <source>
        <dbReference type="Proteomes" id="UP001652741"/>
    </source>
</evidence>
<dbReference type="Proteomes" id="UP001652741">
    <property type="component" value="Chromosome ssa09"/>
</dbReference>
<gene>
    <name evidence="2" type="primary">LOC106611692</name>
</gene>